<dbReference type="PANTHER" id="PTHR22600">
    <property type="entry name" value="BETA-HEXOSAMINIDASE"/>
    <property type="match status" value="1"/>
</dbReference>
<dbReference type="InterPro" id="IPR017853">
    <property type="entry name" value="GH"/>
</dbReference>
<dbReference type="PRINTS" id="PR00738">
    <property type="entry name" value="GLHYDRLASE20"/>
</dbReference>
<dbReference type="CDD" id="cd06568">
    <property type="entry name" value="GH20_SpHex_like"/>
    <property type="match status" value="1"/>
</dbReference>
<dbReference type="Proteomes" id="UP000253094">
    <property type="component" value="Unassembled WGS sequence"/>
</dbReference>
<dbReference type="EMBL" id="QOIL01000020">
    <property type="protein sequence ID" value="RCG26254.1"/>
    <property type="molecule type" value="Genomic_DNA"/>
</dbReference>
<feature type="active site" description="Proton donor" evidence="6">
    <location>
        <position position="355"/>
    </location>
</feature>
<dbReference type="Pfam" id="PF00728">
    <property type="entry name" value="Glyco_hydro_20"/>
    <property type="match status" value="1"/>
</dbReference>
<keyword evidence="4" id="KW-0378">Hydrolase</keyword>
<dbReference type="OrthoDB" id="9763537at2"/>
<evidence type="ECO:0000256" key="1">
    <source>
        <dbReference type="ARBA" id="ARBA00001231"/>
    </source>
</evidence>
<evidence type="ECO:0000313" key="9">
    <source>
        <dbReference type="Proteomes" id="UP000253094"/>
    </source>
</evidence>
<dbReference type="InterPro" id="IPR008979">
    <property type="entry name" value="Galactose-bd-like_sf"/>
</dbReference>
<evidence type="ECO:0000256" key="5">
    <source>
        <dbReference type="ARBA" id="ARBA00023295"/>
    </source>
</evidence>
<dbReference type="InterPro" id="IPR029018">
    <property type="entry name" value="Hex-like_dom2"/>
</dbReference>
<dbReference type="InterPro" id="IPR015883">
    <property type="entry name" value="Glyco_hydro_20_cat"/>
</dbReference>
<comment type="similarity">
    <text evidence="2">Belongs to the glycosyl hydrolase 20 family.</text>
</comment>
<reference evidence="8 9" key="1">
    <citation type="submission" date="2018-06" db="EMBL/GenBank/DDBJ databases">
        <title>Sphaerisporangium craniellae sp. nov., isolated from a marine sponge in the South China Sea.</title>
        <authorList>
            <person name="Li L."/>
        </authorList>
    </citation>
    <scope>NUCLEOTIDE SEQUENCE [LARGE SCALE GENOMIC DNA]</scope>
    <source>
        <strain evidence="8 9">CCTCC AA 208026</strain>
    </source>
</reference>
<keyword evidence="9" id="KW-1185">Reference proteome</keyword>
<dbReference type="CDD" id="cd04082">
    <property type="entry name" value="CBM35_pectate_lyase-like"/>
    <property type="match status" value="1"/>
</dbReference>
<dbReference type="InterPro" id="IPR025705">
    <property type="entry name" value="Beta_hexosaminidase_sua/sub"/>
</dbReference>
<dbReference type="Pfam" id="PF02838">
    <property type="entry name" value="Glyco_hydro_20b"/>
    <property type="match status" value="1"/>
</dbReference>
<comment type="catalytic activity">
    <reaction evidence="1">
        <text>Hydrolysis of terminal non-reducing N-acetyl-D-hexosamine residues in N-acetyl-beta-D-hexosaminides.</text>
        <dbReference type="EC" id="3.2.1.52"/>
    </reaction>
</comment>
<proteinExistence type="inferred from homology"/>
<dbReference type="InterPro" id="IPR005084">
    <property type="entry name" value="CBM6"/>
</dbReference>
<dbReference type="SUPFAM" id="SSF51445">
    <property type="entry name" value="(Trans)glycosidases"/>
    <property type="match status" value="1"/>
</dbReference>
<sequence>MSLSLPSGTPRTTRLRPLARRALARLASVLLLAGGTGLVAVTSAPPASAASIADIVPAPASAQPSAGVTYTLPSGAGVFTQAGSAAAADVGAYLAALLRRSTGYALPVSPAPSSPSSGISLLLTGADPAVGAQGYQLDVTATSVIIRAQTANGLFNGVQTLRQLLPADVESTTVRPGPWVVPGGRVVDHPRFAYRGAMLDVARHFHPVATVKQYIDRIALYKINYLHLHLSDDQGWRIVIDGWPRLATYGGSTQVGGGAGGYYTKAQYQDIVAYAAQRYVTIVPEIDMPGHTNAALASYAELNCDGVAPPLYTGTNVGFSSLCTTKENTYTFVANVLTELAAITPGPYLHIGGDEASSTPAAQYAAFMNRVQPLVTGTGKTVMGWHQMGMSAVNHSPGRVVQYWGTTTSDSAVTTAVSRGAKVVLSPANKAYLDMKYNSSTPLGLNWAGYIEVQTAYEWNPGAYLGGVPESAVLGVEAPLWTETIVTEDHIEYMAFPRLPAIAELGWSPWSTHDWNAFRVRLGAQAPRWTVMGIGFYRSTQVPWSTGTPAGRYEAENATISRGVVESNHAGYSGTGFVNYDNASGAYVQWTVTAAAGPVTLRLRYANGTTADRPMTITVNGATVATAMSFPGTGAWTTWQTGTLTANLAAGTNTIRATATTANGGPNVDYLEVQP</sequence>
<accession>A0A367F7B2</accession>
<dbReference type="PROSITE" id="PS51318">
    <property type="entry name" value="TAT"/>
    <property type="match status" value="1"/>
</dbReference>
<dbReference type="GO" id="GO:0030203">
    <property type="term" value="P:glycosaminoglycan metabolic process"/>
    <property type="evidence" value="ECO:0007669"/>
    <property type="project" value="TreeGrafter"/>
</dbReference>
<dbReference type="InterPro" id="IPR006311">
    <property type="entry name" value="TAT_signal"/>
</dbReference>
<dbReference type="Gene3D" id="3.30.379.10">
    <property type="entry name" value="Chitobiase/beta-hexosaminidase domain 2-like"/>
    <property type="match status" value="1"/>
</dbReference>
<dbReference type="PROSITE" id="PS51175">
    <property type="entry name" value="CBM6"/>
    <property type="match status" value="1"/>
</dbReference>
<dbReference type="AlphaFoldDB" id="A0A367F7B2"/>
<dbReference type="InterPro" id="IPR015882">
    <property type="entry name" value="HEX_bac_N"/>
</dbReference>
<evidence type="ECO:0000313" key="8">
    <source>
        <dbReference type="EMBL" id="RCG26254.1"/>
    </source>
</evidence>
<dbReference type="SUPFAM" id="SSF49785">
    <property type="entry name" value="Galactose-binding domain-like"/>
    <property type="match status" value="1"/>
</dbReference>
<gene>
    <name evidence="8" type="ORF">DQ384_30300</name>
</gene>
<evidence type="ECO:0000256" key="6">
    <source>
        <dbReference type="PIRSR" id="PIRSR625705-1"/>
    </source>
</evidence>
<dbReference type="GO" id="GO:0030246">
    <property type="term" value="F:carbohydrate binding"/>
    <property type="evidence" value="ECO:0007669"/>
    <property type="project" value="InterPro"/>
</dbReference>
<name>A0A367F7B2_9ACTN</name>
<keyword evidence="5" id="KW-0326">Glycosidase</keyword>
<dbReference type="GO" id="GO:0005975">
    <property type="term" value="P:carbohydrate metabolic process"/>
    <property type="evidence" value="ECO:0007669"/>
    <property type="project" value="InterPro"/>
</dbReference>
<comment type="caution">
    <text evidence="8">The sequence shown here is derived from an EMBL/GenBank/DDBJ whole genome shotgun (WGS) entry which is preliminary data.</text>
</comment>
<protein>
    <recommendedName>
        <fullName evidence="3">beta-N-acetylhexosaminidase</fullName>
        <ecNumber evidence="3">3.2.1.52</ecNumber>
    </recommendedName>
</protein>
<dbReference type="Gene3D" id="3.20.20.80">
    <property type="entry name" value="Glycosidases"/>
    <property type="match status" value="1"/>
</dbReference>
<dbReference type="SUPFAM" id="SSF55545">
    <property type="entry name" value="beta-N-acetylhexosaminidase-like domain"/>
    <property type="match status" value="1"/>
</dbReference>
<dbReference type="Pfam" id="PF03422">
    <property type="entry name" value="CBM_6"/>
    <property type="match status" value="1"/>
</dbReference>
<dbReference type="EC" id="3.2.1.52" evidence="3"/>
<dbReference type="GO" id="GO:0016020">
    <property type="term" value="C:membrane"/>
    <property type="evidence" value="ECO:0007669"/>
    <property type="project" value="TreeGrafter"/>
</dbReference>
<evidence type="ECO:0000256" key="2">
    <source>
        <dbReference type="ARBA" id="ARBA00006285"/>
    </source>
</evidence>
<dbReference type="PANTHER" id="PTHR22600:SF57">
    <property type="entry name" value="BETA-N-ACETYLHEXOSAMINIDASE"/>
    <property type="match status" value="1"/>
</dbReference>
<dbReference type="RefSeq" id="WP_114032293.1">
    <property type="nucleotide sequence ID" value="NZ_QOIL01000020.1"/>
</dbReference>
<dbReference type="Gene3D" id="2.60.120.260">
    <property type="entry name" value="Galactose-binding domain-like"/>
    <property type="match status" value="1"/>
</dbReference>
<feature type="domain" description="CBM6" evidence="7">
    <location>
        <begin position="551"/>
        <end position="674"/>
    </location>
</feature>
<evidence type="ECO:0000259" key="7">
    <source>
        <dbReference type="PROSITE" id="PS51175"/>
    </source>
</evidence>
<dbReference type="GO" id="GO:0004563">
    <property type="term" value="F:beta-N-acetylhexosaminidase activity"/>
    <property type="evidence" value="ECO:0007669"/>
    <property type="project" value="UniProtKB-EC"/>
</dbReference>
<evidence type="ECO:0000256" key="3">
    <source>
        <dbReference type="ARBA" id="ARBA00012663"/>
    </source>
</evidence>
<evidence type="ECO:0000256" key="4">
    <source>
        <dbReference type="ARBA" id="ARBA00022801"/>
    </source>
</evidence>
<organism evidence="8 9">
    <name type="scientific">Sphaerisporangium album</name>
    <dbReference type="NCBI Taxonomy" id="509200"/>
    <lineage>
        <taxon>Bacteria</taxon>
        <taxon>Bacillati</taxon>
        <taxon>Actinomycetota</taxon>
        <taxon>Actinomycetes</taxon>
        <taxon>Streptosporangiales</taxon>
        <taxon>Streptosporangiaceae</taxon>
        <taxon>Sphaerisporangium</taxon>
    </lineage>
</organism>